<evidence type="ECO:0000256" key="1">
    <source>
        <dbReference type="SAM" id="MobiDB-lite"/>
    </source>
</evidence>
<dbReference type="InterPro" id="IPR056717">
    <property type="entry name" value="DUF7815"/>
</dbReference>
<feature type="compositionally biased region" description="Polar residues" evidence="1">
    <location>
        <begin position="211"/>
        <end position="224"/>
    </location>
</feature>
<dbReference type="AlphaFoldDB" id="A0A2N9J7E9"/>
<feature type="region of interest" description="Disordered" evidence="1">
    <location>
        <begin position="183"/>
        <end position="257"/>
    </location>
</feature>
<protein>
    <recommendedName>
        <fullName evidence="2">DUF7815 domain-containing protein</fullName>
    </recommendedName>
</protein>
<proteinExistence type="predicted"/>
<feature type="compositionally biased region" description="Polar residues" evidence="1">
    <location>
        <begin position="185"/>
        <end position="200"/>
    </location>
</feature>
<feature type="domain" description="DUF7815" evidence="2">
    <location>
        <begin position="51"/>
        <end position="76"/>
    </location>
</feature>
<dbReference type="EMBL" id="OIVN01006402">
    <property type="protein sequence ID" value="SPD32379.1"/>
    <property type="molecule type" value="Genomic_DNA"/>
</dbReference>
<evidence type="ECO:0000259" key="2">
    <source>
        <dbReference type="Pfam" id="PF25122"/>
    </source>
</evidence>
<gene>
    <name evidence="3" type="ORF">FSB_LOCUS60261</name>
</gene>
<reference evidence="3" key="1">
    <citation type="submission" date="2018-02" db="EMBL/GenBank/DDBJ databases">
        <authorList>
            <person name="Cohen D.B."/>
            <person name="Kent A.D."/>
        </authorList>
    </citation>
    <scope>NUCLEOTIDE SEQUENCE</scope>
</reference>
<evidence type="ECO:0000313" key="3">
    <source>
        <dbReference type="EMBL" id="SPD32379.1"/>
    </source>
</evidence>
<dbReference type="Pfam" id="PF25122">
    <property type="entry name" value="DUF7815"/>
    <property type="match status" value="1"/>
</dbReference>
<feature type="region of interest" description="Disordered" evidence="1">
    <location>
        <begin position="350"/>
        <end position="369"/>
    </location>
</feature>
<dbReference type="PANTHER" id="PTHR36308">
    <property type="entry name" value="DENTIN SIALOPHOSPHOPROTEIN-RELATED"/>
    <property type="match status" value="1"/>
</dbReference>
<accession>A0A2N9J7E9</accession>
<organism evidence="3">
    <name type="scientific">Fagus sylvatica</name>
    <name type="common">Beechnut</name>
    <dbReference type="NCBI Taxonomy" id="28930"/>
    <lineage>
        <taxon>Eukaryota</taxon>
        <taxon>Viridiplantae</taxon>
        <taxon>Streptophyta</taxon>
        <taxon>Embryophyta</taxon>
        <taxon>Tracheophyta</taxon>
        <taxon>Spermatophyta</taxon>
        <taxon>Magnoliopsida</taxon>
        <taxon>eudicotyledons</taxon>
        <taxon>Gunneridae</taxon>
        <taxon>Pentapetalae</taxon>
        <taxon>rosids</taxon>
        <taxon>fabids</taxon>
        <taxon>Fagales</taxon>
        <taxon>Fagaceae</taxon>
        <taxon>Fagus</taxon>
    </lineage>
</organism>
<name>A0A2N9J7E9_FAGSY</name>
<sequence>MAFEIPHDLIKQVQIAVRKEANLSLYNPDDPSLPSLPSVQQTLAQLDPSPPYLRCKHCKARFLRGVQSLICVFCGRDQHLDPTPDPLIFRNTFACRWLLDSLDLDGSEKVGPFIRTNESYRGQRAPKDEFPLSDLLELEIRWSAESEKVGTSVSNETPIQSKNVLNLAGVDLDNFFDEGMRDGASSASEVSNKQIGSTESNDFHVPETRSLFENVQPSETATRSMESKSGDSFSGWEANFQSANSRTHREETKSFDPFVGSVGDLSAHMGTVFGTGKDSTDGKGEDNMVPSAPMNNDWFQDDLWTNSKSGIIGQPEQVEMTANIEDGRIAENANDSSSMNVDWLEGDLWQTNNKKAPDEKTIDGDDDSFDAWNDFTSSTSTQDPSHSSLKQTVNHTTPSAEQTSEIDLFSSVNNSQDIDFGSSSQSDIFSGAHSNPYGSIEVHNNPSEPFVSDRIKSRILSSLYLDIFIKSSQCGWESINCLTMSGVNAPGLPDNWWRVGSVDHRFYCLEASPKGSSFERESGKKPTWLKRMYLLVGGNLVMIRVQL</sequence>
<dbReference type="PANTHER" id="PTHR36308:SF1">
    <property type="entry name" value="DENTIN SIALOPHOSPHOPROTEIN-RELATED"/>
    <property type="match status" value="1"/>
</dbReference>